<dbReference type="AlphaFoldDB" id="A0A2P5SXM0"/>
<feature type="domain" description="DNA mismatch repair MutH/Type II restriction enzyme Sau3AI" evidence="8">
    <location>
        <begin position="56"/>
        <end position="154"/>
    </location>
</feature>
<keyword evidence="2 7" id="KW-0540">Nuclease</keyword>
<dbReference type="EMBL" id="PDKS01000004">
    <property type="protein sequence ID" value="PPI87075.1"/>
    <property type="molecule type" value="Genomic_DNA"/>
</dbReference>
<comment type="subcellular location">
    <subcellularLocation>
        <location evidence="7">Cytoplasm</location>
    </subcellularLocation>
</comment>
<dbReference type="HAMAP" id="MF_00759">
    <property type="entry name" value="MutH"/>
    <property type="match status" value="1"/>
</dbReference>
<evidence type="ECO:0000256" key="2">
    <source>
        <dbReference type="ARBA" id="ARBA00022722"/>
    </source>
</evidence>
<dbReference type="GO" id="GO:0005737">
    <property type="term" value="C:cytoplasm"/>
    <property type="evidence" value="ECO:0007669"/>
    <property type="project" value="UniProtKB-SubCell"/>
</dbReference>
<dbReference type="SUPFAM" id="SSF52980">
    <property type="entry name" value="Restriction endonuclease-like"/>
    <property type="match status" value="1"/>
</dbReference>
<evidence type="ECO:0000256" key="5">
    <source>
        <dbReference type="ARBA" id="ARBA00022801"/>
    </source>
</evidence>
<dbReference type="NCBIfam" id="NF003458">
    <property type="entry name" value="PRK05070.1"/>
    <property type="match status" value="1"/>
</dbReference>
<dbReference type="NCBIfam" id="TIGR02248">
    <property type="entry name" value="mutH_TIGR"/>
    <property type="match status" value="1"/>
</dbReference>
<evidence type="ECO:0000256" key="4">
    <source>
        <dbReference type="ARBA" id="ARBA00022763"/>
    </source>
</evidence>
<keyword evidence="4 7" id="KW-0227">DNA damage</keyword>
<evidence type="ECO:0000313" key="10">
    <source>
        <dbReference type="Proteomes" id="UP000296034"/>
    </source>
</evidence>
<evidence type="ECO:0000259" key="8">
    <source>
        <dbReference type="SMART" id="SM00927"/>
    </source>
</evidence>
<dbReference type="Pfam" id="PF02976">
    <property type="entry name" value="MutH"/>
    <property type="match status" value="1"/>
</dbReference>
<keyword evidence="3 7" id="KW-0255">Endonuclease</keyword>
<keyword evidence="1 7" id="KW-0963">Cytoplasm</keyword>
<comment type="function">
    <text evidence="7">Sequence-specific endonuclease that cleaves unmethylated GATC sequences. It is involved in DNA mismatch repair.</text>
</comment>
<evidence type="ECO:0000256" key="1">
    <source>
        <dbReference type="ARBA" id="ARBA00022490"/>
    </source>
</evidence>
<dbReference type="Proteomes" id="UP000296034">
    <property type="component" value="Unassembled WGS sequence"/>
</dbReference>
<evidence type="ECO:0000256" key="3">
    <source>
        <dbReference type="ARBA" id="ARBA00022759"/>
    </source>
</evidence>
<proteinExistence type="inferred from homology"/>
<reference evidence="9 10" key="1">
    <citation type="journal article" date="2018" name="Genome Biol. Evol.">
        <title>Cladogenesis and Genomic Streamlining in Extracellular Endosymbionts of Tropical Stink Bugs.</title>
        <authorList>
            <person name="Otero-Bravo A."/>
            <person name="Goffredi S."/>
            <person name="Sabree Z.L."/>
        </authorList>
    </citation>
    <scope>NUCLEOTIDE SEQUENCE [LARGE SCALE GENOMIC DNA]</scope>
    <source>
        <strain evidence="9 10">SoET</strain>
    </source>
</reference>
<evidence type="ECO:0000313" key="9">
    <source>
        <dbReference type="EMBL" id="PPI87075.1"/>
    </source>
</evidence>
<sequence length="224" mass="25913">MKYFQNKPKNKITLLSRAQALAGFTLENLANNAGLLIPNDLKINKGWIGRLMEIYLGVNSYNKPEQDFVHLGIELKTIPIDSLGCPIENTFICTTSLIKNISSTWKKSNIRNKLSNILWIPVEGNNNIPLKMRRIGRSFLWNPSIKEDMILRKDWEEIMDMIVFNRINYVNNYRGVFLQLKAKTSSCRSLNRTISKESEIILTLPRSFYLKKDFTKIIVSGYHV</sequence>
<name>A0A2P5SXM0_9GAMM</name>
<dbReference type="InterPro" id="IPR011337">
    <property type="entry name" value="DNA_rep_MutH/RE_typeII_Sau3AI"/>
</dbReference>
<dbReference type="GO" id="GO:0003677">
    <property type="term" value="F:DNA binding"/>
    <property type="evidence" value="ECO:0007669"/>
    <property type="project" value="InterPro"/>
</dbReference>
<dbReference type="GO" id="GO:0016787">
    <property type="term" value="F:hydrolase activity"/>
    <property type="evidence" value="ECO:0007669"/>
    <property type="project" value="UniProtKB-KW"/>
</dbReference>
<organism evidence="9 10">
    <name type="scientific">Candidatus Pantoea edessiphila</name>
    <dbReference type="NCBI Taxonomy" id="2044610"/>
    <lineage>
        <taxon>Bacteria</taxon>
        <taxon>Pseudomonadati</taxon>
        <taxon>Pseudomonadota</taxon>
        <taxon>Gammaproteobacteria</taxon>
        <taxon>Enterobacterales</taxon>
        <taxon>Erwiniaceae</taxon>
        <taxon>Pantoea</taxon>
    </lineage>
</organism>
<protein>
    <recommendedName>
        <fullName evidence="7">DNA mismatch repair protein MutH</fullName>
    </recommendedName>
    <alternativeName>
        <fullName evidence="7">Methyl-directed mismatch repair protein</fullName>
    </alternativeName>
</protein>
<keyword evidence="6 7" id="KW-0234">DNA repair</keyword>
<accession>A0A2P5SXM0</accession>
<comment type="caution">
    <text evidence="9">The sequence shown here is derived from an EMBL/GenBank/DDBJ whole genome shotgun (WGS) entry which is preliminary data.</text>
</comment>
<dbReference type="InterPro" id="IPR037057">
    <property type="entry name" value="DNA_rep_MutH/T2_RE_sf"/>
</dbReference>
<gene>
    <name evidence="7" type="primary">mutH</name>
    <name evidence="9" type="ORF">CRV11_02835</name>
</gene>
<dbReference type="SMART" id="SM00927">
    <property type="entry name" value="MutH"/>
    <property type="match status" value="1"/>
</dbReference>
<evidence type="ECO:0000256" key="7">
    <source>
        <dbReference type="HAMAP-Rule" id="MF_00759"/>
    </source>
</evidence>
<dbReference type="RefSeq" id="WP_136131847.1">
    <property type="nucleotide sequence ID" value="NZ_PDKS01000004.1"/>
</dbReference>
<keyword evidence="5 7" id="KW-0378">Hydrolase</keyword>
<evidence type="ECO:0000256" key="6">
    <source>
        <dbReference type="ARBA" id="ARBA00023204"/>
    </source>
</evidence>
<dbReference type="OrthoDB" id="5634909at2"/>
<dbReference type="Gene3D" id="3.40.600.10">
    <property type="entry name" value="DNA mismatch repair MutH/Restriction endonuclease, type II"/>
    <property type="match status" value="1"/>
</dbReference>
<dbReference type="InterPro" id="IPR011335">
    <property type="entry name" value="Restrct_endonuc-II-like"/>
</dbReference>
<dbReference type="GO" id="GO:0006304">
    <property type="term" value="P:DNA modification"/>
    <property type="evidence" value="ECO:0007669"/>
    <property type="project" value="InterPro"/>
</dbReference>
<dbReference type="GO" id="GO:0006298">
    <property type="term" value="P:mismatch repair"/>
    <property type="evidence" value="ECO:0007669"/>
    <property type="project" value="UniProtKB-UniRule"/>
</dbReference>
<comment type="similarity">
    <text evidence="7">Belongs to the MutH family.</text>
</comment>
<dbReference type="GO" id="GO:0004519">
    <property type="term" value="F:endonuclease activity"/>
    <property type="evidence" value="ECO:0007669"/>
    <property type="project" value="UniProtKB-UniRule"/>
</dbReference>
<dbReference type="CDD" id="cd00583">
    <property type="entry name" value="MutH-like"/>
    <property type="match status" value="1"/>
</dbReference>
<dbReference type="InterPro" id="IPR004230">
    <property type="entry name" value="DNA_mismatch_repair_MutH"/>
</dbReference>